<evidence type="ECO:0000313" key="6">
    <source>
        <dbReference type="EMBL" id="MBB6063060.1"/>
    </source>
</evidence>
<dbReference type="PROSITE" id="PS00092">
    <property type="entry name" value="N6_MTASE"/>
    <property type="match status" value="1"/>
</dbReference>
<dbReference type="Proteomes" id="UP000555828">
    <property type="component" value="Unassembled WGS sequence"/>
</dbReference>
<name>A0A841GU81_9BACT</name>
<gene>
    <name evidence="6" type="ORF">HNP65_001523</name>
</gene>
<comment type="similarity">
    <text evidence="1">Belongs to the N(4)/N(6)-methyltransferase family.</text>
</comment>
<reference evidence="6 7" key="1">
    <citation type="submission" date="2020-08" db="EMBL/GenBank/DDBJ databases">
        <title>Genomic Encyclopedia of Type Strains, Phase IV (KMG-IV): sequencing the most valuable type-strain genomes for metagenomic binning, comparative biology and taxonomic classification.</title>
        <authorList>
            <person name="Goeker M."/>
        </authorList>
    </citation>
    <scope>NUCLEOTIDE SEQUENCE [LARGE SCALE GENOMIC DNA]</scope>
    <source>
        <strain evidence="6 7">DSM 13481</strain>
    </source>
</reference>
<evidence type="ECO:0000256" key="4">
    <source>
        <dbReference type="ARBA" id="ARBA00022691"/>
    </source>
</evidence>
<dbReference type="InterPro" id="IPR002052">
    <property type="entry name" value="DNA_methylase_N6_adenine_CS"/>
</dbReference>
<feature type="domain" description="DNA methylase N-4/N-6" evidence="5">
    <location>
        <begin position="413"/>
        <end position="696"/>
    </location>
</feature>
<dbReference type="GO" id="GO:0032259">
    <property type="term" value="P:methylation"/>
    <property type="evidence" value="ECO:0007669"/>
    <property type="project" value="UniProtKB-KW"/>
</dbReference>
<dbReference type="Gene3D" id="3.40.50.150">
    <property type="entry name" value="Vaccinia Virus protein VP39"/>
    <property type="match status" value="1"/>
</dbReference>
<comment type="caution">
    <text evidence="6">The sequence shown here is derived from an EMBL/GenBank/DDBJ whole genome shotgun (WGS) entry which is preliminary data.</text>
</comment>
<evidence type="ECO:0000256" key="2">
    <source>
        <dbReference type="ARBA" id="ARBA00022603"/>
    </source>
</evidence>
<dbReference type="Pfam" id="PF01555">
    <property type="entry name" value="N6_N4_Mtase"/>
    <property type="match status" value="1"/>
</dbReference>
<dbReference type="GO" id="GO:0003677">
    <property type="term" value="F:DNA binding"/>
    <property type="evidence" value="ECO:0007669"/>
    <property type="project" value="InterPro"/>
</dbReference>
<dbReference type="SUPFAM" id="SSF53335">
    <property type="entry name" value="S-adenosyl-L-methionine-dependent methyltransferases"/>
    <property type="match status" value="1"/>
</dbReference>
<dbReference type="InterPro" id="IPR002941">
    <property type="entry name" value="DNA_methylase_N4/N6"/>
</dbReference>
<evidence type="ECO:0000256" key="3">
    <source>
        <dbReference type="ARBA" id="ARBA00022679"/>
    </source>
</evidence>
<keyword evidence="7" id="KW-1185">Reference proteome</keyword>
<accession>A0A841GU81</accession>
<dbReference type="InterPro" id="IPR002295">
    <property type="entry name" value="N4/N6-MTase_EcoPI_Mod-like"/>
</dbReference>
<dbReference type="GO" id="GO:0008170">
    <property type="term" value="F:N-methyltransferase activity"/>
    <property type="evidence" value="ECO:0007669"/>
    <property type="project" value="InterPro"/>
</dbReference>
<dbReference type="AlphaFoldDB" id="A0A841GU81"/>
<dbReference type="InterPro" id="IPR029063">
    <property type="entry name" value="SAM-dependent_MTases_sf"/>
</dbReference>
<dbReference type="RefSeq" id="WP_184619662.1">
    <property type="nucleotide sequence ID" value="NZ_JACHEX010000004.1"/>
</dbReference>
<keyword evidence="4" id="KW-0949">S-adenosyl-L-methionine</keyword>
<evidence type="ECO:0000313" key="7">
    <source>
        <dbReference type="Proteomes" id="UP000555828"/>
    </source>
</evidence>
<evidence type="ECO:0000256" key="1">
    <source>
        <dbReference type="ARBA" id="ARBA00006594"/>
    </source>
</evidence>
<sequence>MNRHEKEFYKALNDLFIGEEIEGKSGYVNLMKIKSTYYTKIVQPELEELINKELEINGIEDFREELFEKLYTFFKRYFSESGSIYYTYTPWSERIYERVYDPEKDVILFWKTHMLYYVKTEKNYKSVEIKIKGINGEEIKFYFDVSELEHKKANERKDIMFEFKEIDKEKRIVLRCIYSERVRKTKIDEIVKQANKEYKDITTEDVEKAIRIFNKQSEVDYFINKDAEKFLKEQLDMYVYQYMFDSENVWSIKRVKEIQVFKKIANKIIEFIAQFENELVKIWNKPKFVFNSNYVITIDRIVEKEGGYEVLEKILNHKNIDQQIEEWKELGIVDEGFKKEEIYQQEQSNLFSERWEINEKYKHLPIDTRYFKDIEIEISELFNNLDDALDGWLIKSENYQALNTILPKFREKIQTIYIDPPFNLDSSDQFMYRTNYKDANWATLLENRIRLAREWLNEKGSIFVRCDYNGNWIVRPLMDEIFGNENFRNEIIVSRISKQDPKVKKFNSATDSIYFFSKTENFYFKLLFKKLKKAKGERWHSMDSQGQGKPLYIFGYLLDPPKGRHWTYGQERIKTLEKKKKIRIRCKNCGYEHYEGVWNGCPNCKNSVDVVVEYLLPSTEEKQIDSNWTDISGYTSNWNFSTENSEILLKRVIESTSEEKDLVMDFFLGSGTTTAVAHKLRRKWIGIELGDHFYTVILPRMKKVLAYDKSGISKEKDVKESYNEKNAGGFFKYYELEQYEDVLRNAKYEHGNLNLQPSPGKDVFNEYIFMRSTKFVETVLKREGNEYKVNLTKLYPEMRIDIVETLSNVLGKKIKKISKESFELEDIGEIRYDNIPVEYIKPLIWW</sequence>
<proteinExistence type="inferred from homology"/>
<keyword evidence="3" id="KW-0808">Transferase</keyword>
<protein>
    <submittedName>
        <fullName evidence="6">Adenine specific DNA methylase Mod</fullName>
    </submittedName>
</protein>
<evidence type="ECO:0000259" key="5">
    <source>
        <dbReference type="Pfam" id="PF01555"/>
    </source>
</evidence>
<keyword evidence="2 6" id="KW-0489">Methyltransferase</keyword>
<dbReference type="EMBL" id="JACHEX010000004">
    <property type="protein sequence ID" value="MBB6063060.1"/>
    <property type="molecule type" value="Genomic_DNA"/>
</dbReference>
<organism evidence="6 7">
    <name type="scientific">Thermosipho japonicus</name>
    <dbReference type="NCBI Taxonomy" id="90323"/>
    <lineage>
        <taxon>Bacteria</taxon>
        <taxon>Thermotogati</taxon>
        <taxon>Thermotogota</taxon>
        <taxon>Thermotogae</taxon>
        <taxon>Thermotogales</taxon>
        <taxon>Fervidobacteriaceae</taxon>
        <taxon>Thermosipho</taxon>
    </lineage>
</organism>
<dbReference type="PRINTS" id="PR00506">
    <property type="entry name" value="D21N6MTFRASE"/>
</dbReference>